<dbReference type="SUPFAM" id="SSF102829">
    <property type="entry name" value="Cell division protein ZapA-like"/>
    <property type="match status" value="1"/>
</dbReference>
<evidence type="ECO:0000313" key="11">
    <source>
        <dbReference type="Proteomes" id="UP000032102"/>
    </source>
</evidence>
<dbReference type="AlphaFoldDB" id="A0A0D0QVK7"/>
<name>A0A0D0QVK7_9BACL</name>
<comment type="subcellular location">
    <subcellularLocation>
        <location evidence="1">Cytoplasm</location>
    </subcellularLocation>
</comment>
<evidence type="ECO:0000256" key="3">
    <source>
        <dbReference type="ARBA" id="ARBA00022490"/>
    </source>
</evidence>
<dbReference type="Pfam" id="PF05164">
    <property type="entry name" value="ZapA"/>
    <property type="match status" value="1"/>
</dbReference>
<evidence type="ECO:0000256" key="7">
    <source>
        <dbReference type="ARBA" id="ARBA00024910"/>
    </source>
</evidence>
<evidence type="ECO:0000256" key="4">
    <source>
        <dbReference type="ARBA" id="ARBA00022618"/>
    </source>
</evidence>
<accession>A0A0D0QVK7</accession>
<dbReference type="Proteomes" id="UP000032102">
    <property type="component" value="Unassembled WGS sequence"/>
</dbReference>
<reference evidence="10 11" key="1">
    <citation type="submission" date="2015-01" db="EMBL/GenBank/DDBJ databases">
        <title>Draft genome of Anoxybacillus thermarum strain AF/04.</title>
        <authorList>
            <person name="Poli A."/>
            <person name="Nicolaus B."/>
            <person name="Chan K.-G."/>
            <person name="Kahar U.M."/>
            <person name="Yaakob A.S."/>
            <person name="Chan C.S."/>
            <person name="Goh K.M."/>
        </authorList>
    </citation>
    <scope>NUCLEOTIDE SEQUENCE [LARGE SCALE GENOMIC DNA]</scope>
    <source>
        <strain evidence="10 11">AF/04</strain>
    </source>
</reference>
<dbReference type="InterPro" id="IPR053712">
    <property type="entry name" value="Bac_CellDiv_Activator"/>
</dbReference>
<protein>
    <recommendedName>
        <fullName evidence="2">Cell division protein ZapA</fullName>
    </recommendedName>
    <alternativeName>
        <fullName evidence="9">Z ring-associated protein ZapA</fullName>
    </alternativeName>
</protein>
<dbReference type="GO" id="GO:0043093">
    <property type="term" value="P:FtsZ-dependent cytokinesis"/>
    <property type="evidence" value="ECO:0007669"/>
    <property type="project" value="TreeGrafter"/>
</dbReference>
<evidence type="ECO:0000256" key="1">
    <source>
        <dbReference type="ARBA" id="ARBA00004496"/>
    </source>
</evidence>
<dbReference type="EMBL" id="JXTH01000062">
    <property type="protein sequence ID" value="KIQ93474.1"/>
    <property type="molecule type" value="Genomic_DNA"/>
</dbReference>
<dbReference type="Gene3D" id="6.10.250.790">
    <property type="match status" value="1"/>
</dbReference>
<dbReference type="GO" id="GO:0030428">
    <property type="term" value="C:cell septum"/>
    <property type="evidence" value="ECO:0007669"/>
    <property type="project" value="TreeGrafter"/>
</dbReference>
<comment type="caution">
    <text evidence="10">The sequence shown here is derived from an EMBL/GenBank/DDBJ whole genome shotgun (WGS) entry which is preliminary data.</text>
</comment>
<dbReference type="PANTHER" id="PTHR34981:SF1">
    <property type="entry name" value="CELL DIVISION PROTEIN ZAPA"/>
    <property type="match status" value="1"/>
</dbReference>
<keyword evidence="11" id="KW-1185">Reference proteome</keyword>
<comment type="subunit">
    <text evidence="8">Homodimer. Interacts with FtsZ.</text>
</comment>
<dbReference type="GO" id="GO:0000921">
    <property type="term" value="P:septin ring assembly"/>
    <property type="evidence" value="ECO:0007669"/>
    <property type="project" value="TreeGrafter"/>
</dbReference>
<sequence length="97" mass="10956">MNGGNNLAEQKKTRITVDIYGQQYSIVGTESSSHIRLVASIVDDKMREISAKNPTLDTSKLAVLTAVNIVHEYIELKDEYERLLRKMNKEKDDDSGD</sequence>
<evidence type="ECO:0000256" key="8">
    <source>
        <dbReference type="ARBA" id="ARBA00026068"/>
    </source>
</evidence>
<keyword evidence="4" id="KW-0132">Cell division</keyword>
<dbReference type="InterPro" id="IPR036192">
    <property type="entry name" value="Cell_div_ZapA-like_sf"/>
</dbReference>
<keyword evidence="5" id="KW-0717">Septation</keyword>
<keyword evidence="6" id="KW-0131">Cell cycle</keyword>
<dbReference type="GO" id="GO:0032153">
    <property type="term" value="C:cell division site"/>
    <property type="evidence" value="ECO:0007669"/>
    <property type="project" value="TreeGrafter"/>
</dbReference>
<dbReference type="GO" id="GO:0000917">
    <property type="term" value="P:division septum assembly"/>
    <property type="evidence" value="ECO:0007669"/>
    <property type="project" value="UniProtKB-KW"/>
</dbReference>
<evidence type="ECO:0000256" key="9">
    <source>
        <dbReference type="ARBA" id="ARBA00033158"/>
    </source>
</evidence>
<dbReference type="NCBIfam" id="NF010724">
    <property type="entry name" value="PRK14126.1"/>
    <property type="match status" value="1"/>
</dbReference>
<comment type="function">
    <text evidence="7">Activator of cell division through the inhibition of FtsZ GTPase activity, therefore promoting FtsZ assembly into bundles of protofilaments necessary for the formation of the division Z ring. It is recruited early at mid-cell but it is not essential for cell division.</text>
</comment>
<evidence type="ECO:0000256" key="2">
    <source>
        <dbReference type="ARBA" id="ARBA00015195"/>
    </source>
</evidence>
<gene>
    <name evidence="10" type="ORF">LH47_02445</name>
</gene>
<dbReference type="PATRIC" id="fig|404937.3.peg.2642"/>
<dbReference type="InterPro" id="IPR023688">
    <property type="entry name" value="Cell_div_ZapA_firmicutes"/>
</dbReference>
<evidence type="ECO:0000256" key="5">
    <source>
        <dbReference type="ARBA" id="ARBA00023210"/>
    </source>
</evidence>
<dbReference type="InterPro" id="IPR007838">
    <property type="entry name" value="Cell_div_ZapA-like"/>
</dbReference>
<dbReference type="GO" id="GO:0005829">
    <property type="term" value="C:cytosol"/>
    <property type="evidence" value="ECO:0007669"/>
    <property type="project" value="TreeGrafter"/>
</dbReference>
<evidence type="ECO:0000256" key="6">
    <source>
        <dbReference type="ARBA" id="ARBA00023306"/>
    </source>
</evidence>
<organism evidence="10 11">
    <name type="scientific">Anoxybacillus thermarum</name>
    <dbReference type="NCBI Taxonomy" id="404937"/>
    <lineage>
        <taxon>Bacteria</taxon>
        <taxon>Bacillati</taxon>
        <taxon>Bacillota</taxon>
        <taxon>Bacilli</taxon>
        <taxon>Bacillales</taxon>
        <taxon>Anoxybacillaceae</taxon>
        <taxon>Anoxybacillus</taxon>
    </lineage>
</organism>
<dbReference type="PANTHER" id="PTHR34981">
    <property type="entry name" value="CELL DIVISION PROTEIN ZAPA"/>
    <property type="match status" value="1"/>
</dbReference>
<keyword evidence="3" id="KW-0963">Cytoplasm</keyword>
<proteinExistence type="inferred from homology"/>
<dbReference type="HAMAP" id="MF_02013">
    <property type="entry name" value="ZapA_type2"/>
    <property type="match status" value="1"/>
</dbReference>
<evidence type="ECO:0000313" key="10">
    <source>
        <dbReference type="EMBL" id="KIQ93474.1"/>
    </source>
</evidence>